<gene>
    <name evidence="8" type="primary">EmuJ_000997200</name>
    <name evidence="8" type="ORF">CDAR_57941</name>
</gene>
<dbReference type="InterPro" id="IPR000742">
    <property type="entry name" value="EGF"/>
</dbReference>
<dbReference type="InterPro" id="IPR013032">
    <property type="entry name" value="EGF-like_CS"/>
</dbReference>
<dbReference type="InterPro" id="IPR000152">
    <property type="entry name" value="EGF-type_Asp/Asn_hydroxyl_site"/>
</dbReference>
<dbReference type="Pfam" id="PF12661">
    <property type="entry name" value="hEGF"/>
    <property type="match status" value="1"/>
</dbReference>
<comment type="caution">
    <text evidence="6">Lacks conserved residue(s) required for the propagation of feature annotation.</text>
</comment>
<comment type="caution">
    <text evidence="8">The sequence shown here is derived from an EMBL/GenBank/DDBJ whole genome shotgun (WGS) entry which is preliminary data.</text>
</comment>
<evidence type="ECO:0000256" key="4">
    <source>
        <dbReference type="ARBA" id="ARBA00023157"/>
    </source>
</evidence>
<evidence type="ECO:0000256" key="2">
    <source>
        <dbReference type="ARBA" id="ARBA00022729"/>
    </source>
</evidence>
<organism evidence="8 9">
    <name type="scientific">Caerostris darwini</name>
    <dbReference type="NCBI Taxonomy" id="1538125"/>
    <lineage>
        <taxon>Eukaryota</taxon>
        <taxon>Metazoa</taxon>
        <taxon>Ecdysozoa</taxon>
        <taxon>Arthropoda</taxon>
        <taxon>Chelicerata</taxon>
        <taxon>Arachnida</taxon>
        <taxon>Araneae</taxon>
        <taxon>Araneomorphae</taxon>
        <taxon>Entelegynae</taxon>
        <taxon>Araneoidea</taxon>
        <taxon>Araneidae</taxon>
        <taxon>Caerostris</taxon>
    </lineage>
</organism>
<feature type="disulfide bond" evidence="6">
    <location>
        <begin position="23"/>
        <end position="33"/>
    </location>
</feature>
<feature type="domain" description="EGF-like" evidence="7">
    <location>
        <begin position="405"/>
        <end position="445"/>
    </location>
</feature>
<feature type="domain" description="EGF-like" evidence="7">
    <location>
        <begin position="110"/>
        <end position="149"/>
    </location>
</feature>
<dbReference type="CDD" id="cd00054">
    <property type="entry name" value="EGF_CA"/>
    <property type="match status" value="1"/>
</dbReference>
<keyword evidence="1 6" id="KW-0245">EGF-like domain</keyword>
<name>A0AAV4W7N5_9ARAC</name>
<dbReference type="PROSITE" id="PS01186">
    <property type="entry name" value="EGF_2"/>
    <property type="match status" value="4"/>
</dbReference>
<dbReference type="AlphaFoldDB" id="A0AAV4W7N5"/>
<dbReference type="PANTHER" id="PTHR24034:SF209">
    <property type="entry name" value="EGF-LIKE DOMAIN-CONTAINING PROTEIN"/>
    <property type="match status" value="1"/>
</dbReference>
<evidence type="ECO:0000256" key="3">
    <source>
        <dbReference type="ARBA" id="ARBA00022737"/>
    </source>
</evidence>
<evidence type="ECO:0000256" key="5">
    <source>
        <dbReference type="ARBA" id="ARBA00023180"/>
    </source>
</evidence>
<dbReference type="SUPFAM" id="SSF57184">
    <property type="entry name" value="Growth factor receptor domain"/>
    <property type="match status" value="3"/>
</dbReference>
<reference evidence="8 9" key="1">
    <citation type="submission" date="2021-06" db="EMBL/GenBank/DDBJ databases">
        <title>Caerostris darwini draft genome.</title>
        <authorList>
            <person name="Kono N."/>
            <person name="Arakawa K."/>
        </authorList>
    </citation>
    <scope>NUCLEOTIDE SEQUENCE [LARGE SCALE GENOMIC DNA]</scope>
</reference>
<keyword evidence="3" id="KW-0677">Repeat</keyword>
<dbReference type="PROSITE" id="PS00010">
    <property type="entry name" value="ASX_HYDROXYL"/>
    <property type="match status" value="4"/>
</dbReference>
<dbReference type="Pfam" id="PF12662">
    <property type="entry name" value="cEGF"/>
    <property type="match status" value="2"/>
</dbReference>
<protein>
    <submittedName>
        <fullName evidence="8">Fibrillin 1</fullName>
    </submittedName>
</protein>
<proteinExistence type="predicted"/>
<dbReference type="PROSITE" id="PS01187">
    <property type="entry name" value="EGF_CA"/>
    <property type="match status" value="2"/>
</dbReference>
<sequence>MINIFCTSVKTDCVHVHVDIDECFSGEFECFQCVNTPGSYECLCPEGFRSISAIQCESCRKNSYKSVTDASCIDCPSDSQTDGEGKTSVRDCVCNPGFTGNPARGIPCKDIDECKTNTHYCQQKCRNSIGSYTCGCSQGFTLIDKLHCEEIVEPVDSRPTVQLSCADHNGLCSHVCSDEEFGCVRCSCPEEFRLLWNNRTCEGNLSAEISVTGNESSFPLILNTRRTCAHRNGFCSQMCSEDEHGGVRCSCHEGFKLLWDTTTCDEVSASTYSRPRSCADSNGFCSQVCRNGNRGVRCSCRKGFQLLSDERTCVDIDECSSGEFECFRCVNTPGSYECLCPEGFVARAIRCEKLVEPVDSRPTVPRSCADSNGFCSHVCREWHSDIQCSCPEGFRLLPDRRTCVDVDECANSVLNKCDHDCHNTEGGYSCSCRAGYISYNGFKCEGCRKNSYQSVTDASCIDCPPDSQTDGEGKTSVRDCVCKPGFTGNPARGIPCK</sequence>
<dbReference type="EMBL" id="BPLQ01014251">
    <property type="protein sequence ID" value="GIY78491.1"/>
    <property type="molecule type" value="Genomic_DNA"/>
</dbReference>
<evidence type="ECO:0000313" key="9">
    <source>
        <dbReference type="Proteomes" id="UP001054837"/>
    </source>
</evidence>
<feature type="non-terminal residue" evidence="8">
    <location>
        <position position="497"/>
    </location>
</feature>
<evidence type="ECO:0000256" key="6">
    <source>
        <dbReference type="PROSITE-ProRule" id="PRU00076"/>
    </source>
</evidence>
<accession>A0AAV4W7N5</accession>
<dbReference type="Proteomes" id="UP001054837">
    <property type="component" value="Unassembled WGS sequence"/>
</dbReference>
<dbReference type="FunFam" id="2.10.25.10:FF:000037">
    <property type="entry name" value="Signal peptide, CUB domain and EGF-like domain-containing 2"/>
    <property type="match status" value="2"/>
</dbReference>
<keyword evidence="5" id="KW-0325">Glycoprotein</keyword>
<dbReference type="PROSITE" id="PS50026">
    <property type="entry name" value="EGF_3"/>
    <property type="match status" value="4"/>
</dbReference>
<evidence type="ECO:0000313" key="8">
    <source>
        <dbReference type="EMBL" id="GIY78491.1"/>
    </source>
</evidence>
<dbReference type="Gene3D" id="2.10.25.10">
    <property type="entry name" value="Laminin"/>
    <property type="match status" value="8"/>
</dbReference>
<dbReference type="GO" id="GO:0005509">
    <property type="term" value="F:calcium ion binding"/>
    <property type="evidence" value="ECO:0007669"/>
    <property type="project" value="InterPro"/>
</dbReference>
<dbReference type="SMART" id="SM00181">
    <property type="entry name" value="EGF"/>
    <property type="match status" value="10"/>
</dbReference>
<keyword evidence="4 6" id="KW-1015">Disulfide bond</keyword>
<dbReference type="PANTHER" id="PTHR24034">
    <property type="entry name" value="EGF-LIKE DOMAIN-CONTAINING PROTEIN"/>
    <property type="match status" value="1"/>
</dbReference>
<dbReference type="InterPro" id="IPR011641">
    <property type="entry name" value="Tyr-kin_ephrin_A/B_rcpt-like"/>
</dbReference>
<dbReference type="InterPro" id="IPR018097">
    <property type="entry name" value="EGF_Ca-bd_CS"/>
</dbReference>
<dbReference type="Pfam" id="PF07645">
    <property type="entry name" value="EGF_CA"/>
    <property type="match status" value="2"/>
</dbReference>
<dbReference type="SMART" id="SM01411">
    <property type="entry name" value="Ephrin_rec_like"/>
    <property type="match status" value="2"/>
</dbReference>
<keyword evidence="2" id="KW-0732">Signal</keyword>
<dbReference type="InterPro" id="IPR050751">
    <property type="entry name" value="ECM_structural_protein"/>
</dbReference>
<dbReference type="Pfam" id="PF07699">
    <property type="entry name" value="Ephrin_rec_like"/>
    <property type="match status" value="1"/>
</dbReference>
<dbReference type="SUPFAM" id="SSF57196">
    <property type="entry name" value="EGF/Laminin"/>
    <property type="match status" value="1"/>
</dbReference>
<dbReference type="SMART" id="SM00179">
    <property type="entry name" value="EGF_CA"/>
    <property type="match status" value="5"/>
</dbReference>
<dbReference type="FunFam" id="2.10.25.10:FF:000038">
    <property type="entry name" value="Fibrillin 2"/>
    <property type="match status" value="2"/>
</dbReference>
<evidence type="ECO:0000259" key="7">
    <source>
        <dbReference type="PROSITE" id="PS50026"/>
    </source>
</evidence>
<dbReference type="InterPro" id="IPR049883">
    <property type="entry name" value="NOTCH1_EGF-like"/>
</dbReference>
<feature type="domain" description="EGF-like" evidence="7">
    <location>
        <begin position="19"/>
        <end position="57"/>
    </location>
</feature>
<feature type="disulfide bond" evidence="6">
    <location>
        <begin position="319"/>
        <end position="329"/>
    </location>
</feature>
<dbReference type="Gene3D" id="2.10.50.10">
    <property type="entry name" value="Tumor Necrosis Factor Receptor, subunit A, domain 2"/>
    <property type="match status" value="2"/>
</dbReference>
<dbReference type="InterPro" id="IPR001881">
    <property type="entry name" value="EGF-like_Ca-bd_dom"/>
</dbReference>
<dbReference type="InterPro" id="IPR009030">
    <property type="entry name" value="Growth_fac_rcpt_cys_sf"/>
</dbReference>
<keyword evidence="9" id="KW-1185">Reference proteome</keyword>
<dbReference type="InterPro" id="IPR026823">
    <property type="entry name" value="cEGF"/>
</dbReference>
<feature type="domain" description="EGF-like" evidence="7">
    <location>
        <begin position="315"/>
        <end position="352"/>
    </location>
</feature>
<evidence type="ECO:0000256" key="1">
    <source>
        <dbReference type="ARBA" id="ARBA00022536"/>
    </source>
</evidence>